<dbReference type="RefSeq" id="XP_018060860.1">
    <property type="nucleotide sequence ID" value="XM_018220987.1"/>
</dbReference>
<dbReference type="KEGG" id="psco:LY89DRAFT_743827"/>
<accession>A0A132B281</accession>
<evidence type="ECO:0000256" key="1">
    <source>
        <dbReference type="SAM" id="MobiDB-lite"/>
    </source>
</evidence>
<reference evidence="3 4" key="1">
    <citation type="submission" date="2015-10" db="EMBL/GenBank/DDBJ databases">
        <title>Full genome of DAOMC 229536 Phialocephala scopiformis, a fungal endophyte of spruce producing the potent anti-insectan compound rugulosin.</title>
        <authorList>
            <consortium name="DOE Joint Genome Institute"/>
            <person name="Walker A.K."/>
            <person name="Frasz S.L."/>
            <person name="Seifert K.A."/>
            <person name="Miller J.D."/>
            <person name="Mondo S.J."/>
            <person name="Labutti K."/>
            <person name="Lipzen A."/>
            <person name="Dockter R."/>
            <person name="Kennedy M."/>
            <person name="Grigoriev I.V."/>
            <person name="Spatafora J.W."/>
        </authorList>
    </citation>
    <scope>NUCLEOTIDE SEQUENCE [LARGE SCALE GENOMIC DNA]</scope>
    <source>
        <strain evidence="3 4">CBS 120377</strain>
    </source>
</reference>
<name>A0A132B281_MOLSC</name>
<dbReference type="InParanoid" id="A0A132B281"/>
<feature type="domain" description="2EXR" evidence="2">
    <location>
        <begin position="38"/>
        <end position="152"/>
    </location>
</feature>
<protein>
    <recommendedName>
        <fullName evidence="2">2EXR domain-containing protein</fullName>
    </recommendedName>
</protein>
<dbReference type="EMBL" id="KQ947446">
    <property type="protein sequence ID" value="KUJ06505.1"/>
    <property type="molecule type" value="Genomic_DNA"/>
</dbReference>
<proteinExistence type="predicted"/>
<dbReference type="PANTHER" id="PTHR35910:SF6">
    <property type="entry name" value="2EXR DOMAIN-CONTAINING PROTEIN"/>
    <property type="match status" value="1"/>
</dbReference>
<dbReference type="Proteomes" id="UP000070700">
    <property type="component" value="Unassembled WGS sequence"/>
</dbReference>
<evidence type="ECO:0000313" key="4">
    <source>
        <dbReference type="Proteomes" id="UP000070700"/>
    </source>
</evidence>
<dbReference type="PANTHER" id="PTHR35910">
    <property type="entry name" value="2EXR DOMAIN-CONTAINING PROTEIN"/>
    <property type="match status" value="1"/>
</dbReference>
<dbReference type="GeneID" id="28830713"/>
<feature type="region of interest" description="Disordered" evidence="1">
    <location>
        <begin position="1"/>
        <end position="32"/>
    </location>
</feature>
<dbReference type="Pfam" id="PF20150">
    <property type="entry name" value="2EXR"/>
    <property type="match status" value="1"/>
</dbReference>
<dbReference type="AlphaFoldDB" id="A0A132B281"/>
<sequence length="249" mass="28448">MADIEDRGGSTHFEHSVPAATPNTDNRCEDSSGATNKFERFNDLPIELRLRIWTIASFFPRNVCVEVDRWFQCGIEQEDWGHLGAFRVPVTYTSNCPVPTVLHVCKESRKEALKYYSLEFGGHQENEVDDYERSYTISIPPVVYFNWKADTLFTPRTFSITGGIEDYGLDLARMVNFVDIEPGTHGARWDSVLREADSDGLRSVMKSLLGGNAEPFLKFWHWFSGLTNPPRIRICELANIELCPENPEF</sequence>
<evidence type="ECO:0000313" key="3">
    <source>
        <dbReference type="EMBL" id="KUJ06505.1"/>
    </source>
</evidence>
<dbReference type="InterPro" id="IPR045518">
    <property type="entry name" value="2EXR"/>
</dbReference>
<feature type="compositionally biased region" description="Basic and acidic residues" evidence="1">
    <location>
        <begin position="1"/>
        <end position="15"/>
    </location>
</feature>
<gene>
    <name evidence="3" type="ORF">LY89DRAFT_743827</name>
</gene>
<organism evidence="3 4">
    <name type="scientific">Mollisia scopiformis</name>
    <name type="common">Conifer needle endophyte fungus</name>
    <name type="synonym">Phialocephala scopiformis</name>
    <dbReference type="NCBI Taxonomy" id="149040"/>
    <lineage>
        <taxon>Eukaryota</taxon>
        <taxon>Fungi</taxon>
        <taxon>Dikarya</taxon>
        <taxon>Ascomycota</taxon>
        <taxon>Pezizomycotina</taxon>
        <taxon>Leotiomycetes</taxon>
        <taxon>Helotiales</taxon>
        <taxon>Mollisiaceae</taxon>
        <taxon>Mollisia</taxon>
    </lineage>
</organism>
<dbReference type="OrthoDB" id="3557569at2759"/>
<keyword evidence="4" id="KW-1185">Reference proteome</keyword>
<evidence type="ECO:0000259" key="2">
    <source>
        <dbReference type="Pfam" id="PF20150"/>
    </source>
</evidence>